<evidence type="ECO:0000313" key="4">
    <source>
        <dbReference type="EMBL" id="MDJ1176867.1"/>
    </source>
</evidence>
<reference evidence="4 5" key="1">
    <citation type="submission" date="2023-01" db="EMBL/GenBank/DDBJ databases">
        <title>Novel diversity within Roseofilum (Cyanobacteria; Desertifilaceae) from marine benthic mats with descriptions of four novel species.</title>
        <authorList>
            <person name="Wang Y."/>
            <person name="Berthold D.E."/>
            <person name="Hu J."/>
            <person name="Lefler F.W."/>
            <person name="Laughinghouse H.D. IV."/>
        </authorList>
    </citation>
    <scope>NUCLEOTIDE SEQUENCE [LARGE SCALE GENOMIC DNA]</scope>
    <source>
        <strain evidence="4 5">BLCC-M114</strain>
    </source>
</reference>
<dbReference type="SUPFAM" id="SSF48452">
    <property type="entry name" value="TPR-like"/>
    <property type="match status" value="1"/>
</dbReference>
<dbReference type="EMBL" id="JAQOSO010000114">
    <property type="protein sequence ID" value="MDJ1176867.1"/>
    <property type="molecule type" value="Genomic_DNA"/>
</dbReference>
<dbReference type="InterPro" id="IPR001680">
    <property type="entry name" value="WD40_rpt"/>
</dbReference>
<keyword evidence="5" id="KW-1185">Reference proteome</keyword>
<dbReference type="Pfam" id="PF00400">
    <property type="entry name" value="WD40"/>
    <property type="match status" value="1"/>
</dbReference>
<dbReference type="Gene3D" id="2.130.10.10">
    <property type="entry name" value="YVTN repeat-like/Quinoprotein amine dehydrogenase"/>
    <property type="match status" value="1"/>
</dbReference>
<dbReference type="SMART" id="SM00320">
    <property type="entry name" value="WD40"/>
    <property type="match status" value="1"/>
</dbReference>
<keyword evidence="1 3" id="KW-0853">WD repeat</keyword>
<accession>A0ABT7BCH7</accession>
<sequence>VWDITTGESLAVLEGHQDEVSSIAITPDGSKIISGSNDRTLRVWPATWQGWLEVGCDRLRLHSSWVRAPLEPPSEEREMALEAVRTCEQLVWSDRSIAELRIQQGLALAQNGEVERAQKLWQEARRLDEAVYEEYEERLGGG</sequence>
<dbReference type="InterPro" id="IPR015943">
    <property type="entry name" value="WD40/YVTN_repeat-like_dom_sf"/>
</dbReference>
<evidence type="ECO:0000256" key="2">
    <source>
        <dbReference type="ARBA" id="ARBA00022737"/>
    </source>
</evidence>
<gene>
    <name evidence="4" type="ORF">PMG25_22510</name>
</gene>
<dbReference type="PANTHER" id="PTHR22847:SF637">
    <property type="entry name" value="WD REPEAT DOMAIN 5B"/>
    <property type="match status" value="1"/>
</dbReference>
<comment type="caution">
    <text evidence="4">The sequence shown here is derived from an EMBL/GenBank/DDBJ whole genome shotgun (WGS) entry which is preliminary data.</text>
</comment>
<dbReference type="PROSITE" id="PS50294">
    <property type="entry name" value="WD_REPEATS_REGION"/>
    <property type="match status" value="1"/>
</dbReference>
<dbReference type="PANTHER" id="PTHR22847">
    <property type="entry name" value="WD40 REPEAT PROTEIN"/>
    <property type="match status" value="1"/>
</dbReference>
<evidence type="ECO:0008006" key="6">
    <source>
        <dbReference type="Google" id="ProtNLM"/>
    </source>
</evidence>
<keyword evidence="2" id="KW-0677">Repeat</keyword>
<proteinExistence type="predicted"/>
<dbReference type="Proteomes" id="UP001235849">
    <property type="component" value="Unassembled WGS sequence"/>
</dbReference>
<evidence type="ECO:0000256" key="3">
    <source>
        <dbReference type="PROSITE-ProRule" id="PRU00221"/>
    </source>
</evidence>
<evidence type="ECO:0000256" key="1">
    <source>
        <dbReference type="ARBA" id="ARBA00022574"/>
    </source>
</evidence>
<feature type="repeat" description="WD" evidence="3">
    <location>
        <begin position="13"/>
        <end position="44"/>
    </location>
</feature>
<protein>
    <recommendedName>
        <fullName evidence="6">WD40 repeat domain-containing protein</fullName>
    </recommendedName>
</protein>
<feature type="non-terminal residue" evidence="4">
    <location>
        <position position="1"/>
    </location>
</feature>
<dbReference type="SUPFAM" id="SSF50978">
    <property type="entry name" value="WD40 repeat-like"/>
    <property type="match status" value="1"/>
</dbReference>
<organism evidence="4 5">
    <name type="scientific">Roseofilum capinflatum BLCC-M114</name>
    <dbReference type="NCBI Taxonomy" id="3022440"/>
    <lineage>
        <taxon>Bacteria</taxon>
        <taxon>Bacillati</taxon>
        <taxon>Cyanobacteriota</taxon>
        <taxon>Cyanophyceae</taxon>
        <taxon>Desertifilales</taxon>
        <taxon>Desertifilaceae</taxon>
        <taxon>Roseofilum</taxon>
        <taxon>Roseofilum capinflatum</taxon>
    </lineage>
</organism>
<dbReference type="InterPro" id="IPR036322">
    <property type="entry name" value="WD40_repeat_dom_sf"/>
</dbReference>
<dbReference type="PROSITE" id="PS50082">
    <property type="entry name" value="WD_REPEATS_2"/>
    <property type="match status" value="1"/>
</dbReference>
<evidence type="ECO:0000313" key="5">
    <source>
        <dbReference type="Proteomes" id="UP001235849"/>
    </source>
</evidence>
<name>A0ABT7BCH7_9CYAN</name>
<dbReference type="InterPro" id="IPR011990">
    <property type="entry name" value="TPR-like_helical_dom_sf"/>
</dbReference>